<dbReference type="GO" id="GO:0047474">
    <property type="term" value="F:long-chain fatty acid--protein ligase activity"/>
    <property type="evidence" value="ECO:0007669"/>
    <property type="project" value="InterPro"/>
</dbReference>
<dbReference type="Proteomes" id="UP000294644">
    <property type="component" value="Unassembled WGS sequence"/>
</dbReference>
<dbReference type="OrthoDB" id="182577at2"/>
<dbReference type="RefSeq" id="WP_132067214.1">
    <property type="nucleotide sequence ID" value="NZ_SMFN01000021.1"/>
</dbReference>
<dbReference type="GO" id="GO:0016740">
    <property type="term" value="F:transferase activity"/>
    <property type="evidence" value="ECO:0007669"/>
    <property type="project" value="UniProtKB-KW"/>
</dbReference>
<protein>
    <submittedName>
        <fullName evidence="2">Acyl transferase</fullName>
    </submittedName>
</protein>
<dbReference type="EMBL" id="SMFN01000021">
    <property type="protein sequence ID" value="TDE01384.1"/>
    <property type="molecule type" value="Genomic_DNA"/>
</dbReference>
<evidence type="ECO:0000313" key="3">
    <source>
        <dbReference type="Proteomes" id="UP000294644"/>
    </source>
</evidence>
<accession>A0A4R5CSI9</accession>
<sequence>MITSSDIFAISSQKQFEKIALKVFRFQYENNLVYQEFCNFLKTDPQKVKSLQQIPFLPIQFFKSHEVVSNTNPIQETFTSSGTTGMITSKHLVTDVTLYEESYRKGFSEFYGNIEDYVILALLPSYLEREGSSLIYMVKDLIELSNHPESGFYLHNHDELIAKLKALDQAGQNVILIGVTFALLDLIEYSNSISFPLWGLGGSTIIMETGGMKGKRKEMIREELHEQLCKGFGVSAIHSEYGMTELLSQAYSLGNGVFECPSWIQILVRDTEDALTYIPDGKTGAINVIDLANINSCSFIATQDLGKKNPNNSFEVLGRFDNSDIRGCNLMVL</sequence>
<dbReference type="GO" id="GO:0008218">
    <property type="term" value="P:bioluminescence"/>
    <property type="evidence" value="ECO:0007669"/>
    <property type="project" value="InterPro"/>
</dbReference>
<name>A0A4R5CSI9_9FLAO</name>
<dbReference type="InterPro" id="IPR007534">
    <property type="entry name" value="LuxE"/>
</dbReference>
<proteinExistence type="predicted"/>
<dbReference type="Gene3D" id="3.40.50.12780">
    <property type="entry name" value="N-terminal domain of ligase-like"/>
    <property type="match status" value="1"/>
</dbReference>
<feature type="domain" description="Acyl-protein synthetase LuxE" evidence="1">
    <location>
        <begin position="2"/>
        <end position="331"/>
    </location>
</feature>
<organism evidence="2 3">
    <name type="scientific">Flavobacterium sandaracinum</name>
    <dbReference type="NCBI Taxonomy" id="2541733"/>
    <lineage>
        <taxon>Bacteria</taxon>
        <taxon>Pseudomonadati</taxon>
        <taxon>Bacteroidota</taxon>
        <taxon>Flavobacteriia</taxon>
        <taxon>Flavobacteriales</taxon>
        <taxon>Flavobacteriaceae</taxon>
        <taxon>Flavobacterium</taxon>
    </lineage>
</organism>
<comment type="caution">
    <text evidence="2">The sequence shown here is derived from an EMBL/GenBank/DDBJ whole genome shotgun (WGS) entry which is preliminary data.</text>
</comment>
<gene>
    <name evidence="2" type="ORF">E0F91_14760</name>
</gene>
<dbReference type="AlphaFoldDB" id="A0A4R5CSI9"/>
<keyword evidence="2" id="KW-0808">Transferase</keyword>
<evidence type="ECO:0000259" key="1">
    <source>
        <dbReference type="Pfam" id="PF04443"/>
    </source>
</evidence>
<dbReference type="Pfam" id="PF04443">
    <property type="entry name" value="LuxE"/>
    <property type="match status" value="1"/>
</dbReference>
<evidence type="ECO:0000313" key="2">
    <source>
        <dbReference type="EMBL" id="TDE01384.1"/>
    </source>
</evidence>
<reference evidence="2 3" key="1">
    <citation type="submission" date="2019-03" db="EMBL/GenBank/DDBJ databases">
        <title>Flavobacterium LB-D12 sp. nov., isolated from arctic soil.</title>
        <authorList>
            <person name="Chaudhary D.K."/>
        </authorList>
    </citation>
    <scope>NUCLEOTIDE SEQUENCE [LARGE SCALE GENOMIC DNA]</scope>
    <source>
        <strain evidence="2 3">LB-D12</strain>
    </source>
</reference>
<keyword evidence="3" id="KW-1185">Reference proteome</keyword>
<dbReference type="SUPFAM" id="SSF56801">
    <property type="entry name" value="Acetyl-CoA synthetase-like"/>
    <property type="match status" value="1"/>
</dbReference>
<dbReference type="InterPro" id="IPR042099">
    <property type="entry name" value="ANL_N_sf"/>
</dbReference>